<evidence type="ECO:0000256" key="2">
    <source>
        <dbReference type="PIRSR" id="PIRSR005965-1"/>
    </source>
</evidence>
<dbReference type="PIRSF" id="PIRSF005965">
    <property type="entry name" value="Chor_mut_AroH"/>
    <property type="match status" value="1"/>
</dbReference>
<evidence type="ECO:0000313" key="4">
    <source>
        <dbReference type="EMBL" id="MBC1398210.1"/>
    </source>
</evidence>
<name>A0A841YD98_9LIST</name>
<dbReference type="NCBIfam" id="TIGR01796">
    <property type="entry name" value="CM_mono_aroH"/>
    <property type="match status" value="1"/>
</dbReference>
<evidence type="ECO:0000313" key="5">
    <source>
        <dbReference type="Proteomes" id="UP000571128"/>
    </source>
</evidence>
<accession>A0A841YD98</accession>
<dbReference type="PANTHER" id="PTHR21164:SF0">
    <property type="entry name" value="CHORISMATE MUTASE AROH"/>
    <property type="match status" value="1"/>
</dbReference>
<dbReference type="PANTHER" id="PTHR21164">
    <property type="entry name" value="CHORISMATE MUTASE"/>
    <property type="match status" value="1"/>
</dbReference>
<dbReference type="CDD" id="cd02185">
    <property type="entry name" value="AroH"/>
    <property type="match status" value="1"/>
</dbReference>
<evidence type="ECO:0000256" key="1">
    <source>
        <dbReference type="NCBIfam" id="TIGR01796"/>
    </source>
</evidence>
<dbReference type="Proteomes" id="UP000571128">
    <property type="component" value="Unassembled WGS sequence"/>
</dbReference>
<dbReference type="EC" id="5.4.99.5" evidence="1 3"/>
<dbReference type="PROSITE" id="PS51167">
    <property type="entry name" value="CHORISMATE_MUT_1"/>
    <property type="match status" value="1"/>
</dbReference>
<protein>
    <recommendedName>
        <fullName evidence="1 3">chorismate mutase</fullName>
        <ecNumber evidence="1 3">5.4.99.5</ecNumber>
    </recommendedName>
</protein>
<dbReference type="AlphaFoldDB" id="A0A841YD98"/>
<comment type="caution">
    <text evidence="4">The sequence shown here is derived from an EMBL/GenBank/DDBJ whole genome shotgun (WGS) entry which is preliminary data.</text>
</comment>
<dbReference type="GO" id="GO:0004106">
    <property type="term" value="F:chorismate mutase activity"/>
    <property type="evidence" value="ECO:0007669"/>
    <property type="project" value="UniProtKB-UniRule"/>
</dbReference>
<dbReference type="Pfam" id="PF07736">
    <property type="entry name" value="CM_1"/>
    <property type="match status" value="1"/>
</dbReference>
<dbReference type="GO" id="GO:0008652">
    <property type="term" value="P:amino acid biosynthetic process"/>
    <property type="evidence" value="ECO:0007669"/>
    <property type="project" value="UniProtKB-UniRule"/>
</dbReference>
<dbReference type="GO" id="GO:0046417">
    <property type="term" value="P:chorismate metabolic process"/>
    <property type="evidence" value="ECO:0007669"/>
    <property type="project" value="TreeGrafter"/>
</dbReference>
<organism evidence="4 5">
    <name type="scientific">Listeria fleischmannii</name>
    <dbReference type="NCBI Taxonomy" id="1069827"/>
    <lineage>
        <taxon>Bacteria</taxon>
        <taxon>Bacillati</taxon>
        <taxon>Bacillota</taxon>
        <taxon>Bacilli</taxon>
        <taxon>Bacillales</taxon>
        <taxon>Listeriaceae</taxon>
        <taxon>Listeria</taxon>
    </lineage>
</organism>
<dbReference type="Gene3D" id="3.30.1330.40">
    <property type="entry name" value="RutC-like"/>
    <property type="match status" value="1"/>
</dbReference>
<dbReference type="SUPFAM" id="SSF55298">
    <property type="entry name" value="YjgF-like"/>
    <property type="match status" value="1"/>
</dbReference>
<comment type="catalytic activity">
    <reaction evidence="3">
        <text>chorismate = prephenate</text>
        <dbReference type="Rhea" id="RHEA:13897"/>
        <dbReference type="ChEBI" id="CHEBI:29748"/>
        <dbReference type="ChEBI" id="CHEBI:29934"/>
        <dbReference type="EC" id="5.4.99.5"/>
    </reaction>
</comment>
<feature type="binding site" evidence="2">
    <location>
        <position position="89"/>
    </location>
    <ligand>
        <name>prephenate</name>
        <dbReference type="ChEBI" id="CHEBI:29934"/>
    </ligand>
</feature>
<keyword evidence="2 3" id="KW-0057">Aromatic amino acid biosynthesis</keyword>
<dbReference type="InterPro" id="IPR008243">
    <property type="entry name" value="Chorismate_mutase_AroH"/>
</dbReference>
<keyword evidence="2 3" id="KW-0028">Amino-acid biosynthesis</keyword>
<dbReference type="GO" id="GO:0009073">
    <property type="term" value="P:aromatic amino acid family biosynthetic process"/>
    <property type="evidence" value="ECO:0007669"/>
    <property type="project" value="UniProtKB-UniRule"/>
</dbReference>
<gene>
    <name evidence="4" type="primary">aroH</name>
    <name evidence="4" type="ORF">HB844_04920</name>
</gene>
<evidence type="ECO:0000256" key="3">
    <source>
        <dbReference type="PROSITE-ProRule" id="PRU00514"/>
    </source>
</evidence>
<feature type="binding site" evidence="2">
    <location>
        <position position="5"/>
    </location>
    <ligand>
        <name>prephenate</name>
        <dbReference type="ChEBI" id="CHEBI:29934"/>
    </ligand>
</feature>
<dbReference type="RefSeq" id="WP_007472540.1">
    <property type="nucleotide sequence ID" value="NZ_JAARPY010000004.1"/>
</dbReference>
<keyword evidence="3 4" id="KW-0413">Isomerase</keyword>
<feature type="binding site" evidence="2">
    <location>
        <position position="107"/>
    </location>
    <ligand>
        <name>prephenate</name>
        <dbReference type="ChEBI" id="CHEBI:29934"/>
    </ligand>
</feature>
<dbReference type="UniPathway" id="UPA00120">
    <property type="reaction ID" value="UER00203"/>
</dbReference>
<sequence>MRAIRGATTIEQNTASEIYEATSELFQEILKQNQIADAEALISVIITVTEDINAAFPARAVRVTPGFELVPVMGMQEIPVKGAPVRCIRMMVQANIDKPLAEIEHIYLKDAVRLRPDLVERKDS</sequence>
<reference evidence="4 5" key="1">
    <citation type="submission" date="2020-03" db="EMBL/GenBank/DDBJ databases">
        <title>Soil Listeria distribution.</title>
        <authorList>
            <person name="Liao J."/>
            <person name="Wiedmann M."/>
        </authorList>
    </citation>
    <scope>NUCLEOTIDE SEQUENCE [LARGE SCALE GENOMIC DNA]</scope>
    <source>
        <strain evidence="4 5">FSL L7-1645</strain>
    </source>
</reference>
<dbReference type="EMBL" id="JAARPY010000004">
    <property type="protein sequence ID" value="MBC1398210.1"/>
    <property type="molecule type" value="Genomic_DNA"/>
</dbReference>
<dbReference type="InterPro" id="IPR035959">
    <property type="entry name" value="RutC-like_sf"/>
</dbReference>
<proteinExistence type="predicted"/>